<dbReference type="Proteomes" id="UP001151287">
    <property type="component" value="Unassembled WGS sequence"/>
</dbReference>
<dbReference type="InterPro" id="IPR036465">
    <property type="entry name" value="vWFA_dom_sf"/>
</dbReference>
<evidence type="ECO:0000259" key="2">
    <source>
        <dbReference type="Pfam" id="PF11443"/>
    </source>
</evidence>
<dbReference type="InterPro" id="IPR011205">
    <property type="entry name" value="UCP015417_vWA"/>
</dbReference>
<feature type="region of interest" description="Disordered" evidence="1">
    <location>
        <begin position="170"/>
        <end position="190"/>
    </location>
</feature>
<reference evidence="4" key="1">
    <citation type="journal article" date="2022" name="Cell">
        <title>Repeat-based holocentromeres influence genome architecture and karyotype evolution.</title>
        <authorList>
            <person name="Hofstatter P.G."/>
            <person name="Thangavel G."/>
            <person name="Lux T."/>
            <person name="Neumann P."/>
            <person name="Vondrak T."/>
            <person name="Novak P."/>
            <person name="Zhang M."/>
            <person name="Costa L."/>
            <person name="Castellani M."/>
            <person name="Scott A."/>
            <person name="Toegelov H."/>
            <person name="Fuchs J."/>
            <person name="Mata-Sucre Y."/>
            <person name="Dias Y."/>
            <person name="Vanzela A.L.L."/>
            <person name="Huettel B."/>
            <person name="Almeida C.C.S."/>
            <person name="Simkova H."/>
            <person name="Souza G."/>
            <person name="Pedrosa-Harand A."/>
            <person name="Macas J."/>
            <person name="Mayer K.F.X."/>
            <person name="Houben A."/>
            <person name="Marques A."/>
        </authorList>
    </citation>
    <scope>NUCLEOTIDE SEQUENCE</scope>
    <source>
        <strain evidence="4">RhyBre1mFocal</strain>
    </source>
</reference>
<dbReference type="Gene3D" id="3.40.50.410">
    <property type="entry name" value="von Willebrand factor, type A domain"/>
    <property type="match status" value="1"/>
</dbReference>
<evidence type="ECO:0000256" key="1">
    <source>
        <dbReference type="SAM" id="MobiDB-lite"/>
    </source>
</evidence>
<organism evidence="4 5">
    <name type="scientific">Rhynchospora breviuscula</name>
    <dbReference type="NCBI Taxonomy" id="2022672"/>
    <lineage>
        <taxon>Eukaryota</taxon>
        <taxon>Viridiplantae</taxon>
        <taxon>Streptophyta</taxon>
        <taxon>Embryophyta</taxon>
        <taxon>Tracheophyta</taxon>
        <taxon>Spermatophyta</taxon>
        <taxon>Magnoliopsida</taxon>
        <taxon>Liliopsida</taxon>
        <taxon>Poales</taxon>
        <taxon>Cyperaceae</taxon>
        <taxon>Cyperoideae</taxon>
        <taxon>Rhynchosporeae</taxon>
        <taxon>Rhynchospora</taxon>
    </lineage>
</organism>
<dbReference type="AlphaFoldDB" id="A0A9Q0CJU3"/>
<dbReference type="EMBL" id="JAMQYH010000003">
    <property type="protein sequence ID" value="KAJ1695331.1"/>
    <property type="molecule type" value="Genomic_DNA"/>
</dbReference>
<dbReference type="PIRSF" id="PIRSF015417">
    <property type="entry name" value="T31B5_30_vWA"/>
    <property type="match status" value="1"/>
</dbReference>
<dbReference type="OrthoDB" id="1149618at2759"/>
<proteinExistence type="predicted"/>
<feature type="domain" description="DUF7788" evidence="3">
    <location>
        <begin position="399"/>
        <end position="581"/>
    </location>
</feature>
<evidence type="ECO:0000259" key="3">
    <source>
        <dbReference type="Pfam" id="PF25043"/>
    </source>
</evidence>
<keyword evidence="5" id="KW-1185">Reference proteome</keyword>
<comment type="caution">
    <text evidence="4">The sequence shown here is derived from an EMBL/GenBank/DDBJ whole genome shotgun (WGS) entry which is preliminary data.</text>
</comment>
<dbReference type="InterPro" id="IPR058580">
    <property type="entry name" value="DUF2828"/>
</dbReference>
<gene>
    <name evidence="4" type="ORF">LUZ63_012029</name>
</gene>
<dbReference type="InterPro" id="IPR056690">
    <property type="entry name" value="DUF7788"/>
</dbReference>
<dbReference type="Pfam" id="PF11443">
    <property type="entry name" value="DUF2828"/>
    <property type="match status" value="1"/>
</dbReference>
<evidence type="ECO:0000313" key="4">
    <source>
        <dbReference type="EMBL" id="KAJ1695331.1"/>
    </source>
</evidence>
<name>A0A9Q0CJU3_9POAL</name>
<dbReference type="PANTHER" id="PTHR31373">
    <property type="entry name" value="OS06G0652100 PROTEIN"/>
    <property type="match status" value="1"/>
</dbReference>
<protein>
    <submittedName>
        <fullName evidence="4">Uncharacterized protein</fullName>
    </submittedName>
</protein>
<evidence type="ECO:0000313" key="5">
    <source>
        <dbReference type="Proteomes" id="UP001151287"/>
    </source>
</evidence>
<sequence>MSPHNKTTPVGPPIMLDSSVLSSSFSDKCKVTKVVGSANKQSDPICTEPVKGQNKHYFPTYLSTGNPCLDYFFHVVPDTPAETVAARLSCAWAHDPLTALKLVCNLRGIRGTGKADREGFYASAVWLHENHPKTLALNLPSFAKFGYLKDMLEILYRILNGPDFRSKSSLPGRFRNNTYSEEDQEARRKRKRAEATSLALSRYTTDDQYQFLHDRIAEFFAELLAADMELLKSGKQNKVGLAAKWCPSLDSSFDRATLICESIARKMFPHADPEYETLSDEHYAYRVRLRLRKEVLNPLRKALNLPETHMSSGTWDSLDYSHVASLAMMRYKDIFLKHDWARASEFLDEASTGGVKVPVGALLPHEILKNAFKCEEDELEDVQWAAMVSDMAKQGKFKSCIAMCSNQSMMCKTTEVSGALSLLISELSEQPWKGRVVTFGQKQRWHKIDGSSVKEKIKFVRDDDLHGWQGPNILAVFDEILRVATEGKLPPEKMVKRVFIFSDMEFSRDSRGPDKMTDYEVICKKFEENGYGSVMPEIVFWNLSSSKSTPVLAKQKGVALLSGYSKNLLKLFLEMDGEIIPEKVMTAAISGDEYQNLVVFD</sequence>
<dbReference type="Pfam" id="PF25043">
    <property type="entry name" value="DUF7788"/>
    <property type="match status" value="1"/>
</dbReference>
<accession>A0A9Q0CJU3</accession>
<feature type="domain" description="DUF2828" evidence="2">
    <location>
        <begin position="59"/>
        <end position="396"/>
    </location>
</feature>
<dbReference type="PANTHER" id="PTHR31373:SF27">
    <property type="entry name" value="TROVE DOMAIN-CONTAINING PROTEIN"/>
    <property type="match status" value="1"/>
</dbReference>